<feature type="transmembrane region" description="Helical" evidence="1">
    <location>
        <begin position="62"/>
        <end position="82"/>
    </location>
</feature>
<reference evidence="3 4" key="1">
    <citation type="submission" date="2019-04" db="EMBL/GenBank/DDBJ databases">
        <title>Geobacter oryzae sp. nov., ferric-reducing bacteria isolated from paddy soil.</title>
        <authorList>
            <person name="Xu Z."/>
            <person name="Masuda Y."/>
            <person name="Itoh H."/>
            <person name="Senoo K."/>
        </authorList>
    </citation>
    <scope>NUCLEOTIDE SEQUENCE [LARGE SCALE GENOMIC DNA]</scope>
    <source>
        <strain evidence="3 4">Red111</strain>
    </source>
</reference>
<keyword evidence="1" id="KW-0472">Membrane</keyword>
<feature type="transmembrane region" description="Helical" evidence="1">
    <location>
        <begin position="154"/>
        <end position="172"/>
    </location>
</feature>
<dbReference type="EMBL" id="SRSC01000002">
    <property type="protein sequence ID" value="TGU72284.1"/>
    <property type="molecule type" value="Genomic_DNA"/>
</dbReference>
<keyword evidence="3" id="KW-0808">Transferase</keyword>
<protein>
    <submittedName>
        <fullName evidence="3">Acyltransferase</fullName>
    </submittedName>
</protein>
<organism evidence="3 4">
    <name type="scientific">Geomonas terrae</name>
    <dbReference type="NCBI Taxonomy" id="2562681"/>
    <lineage>
        <taxon>Bacteria</taxon>
        <taxon>Pseudomonadati</taxon>
        <taxon>Thermodesulfobacteriota</taxon>
        <taxon>Desulfuromonadia</taxon>
        <taxon>Geobacterales</taxon>
        <taxon>Geobacteraceae</taxon>
        <taxon>Geomonas</taxon>
    </lineage>
</organism>
<dbReference type="GO" id="GO:0016747">
    <property type="term" value="F:acyltransferase activity, transferring groups other than amino-acyl groups"/>
    <property type="evidence" value="ECO:0007669"/>
    <property type="project" value="InterPro"/>
</dbReference>
<feature type="domain" description="Acyltransferase 3" evidence="2">
    <location>
        <begin position="24"/>
        <end position="348"/>
    </location>
</feature>
<dbReference type="RefSeq" id="WP_135869768.1">
    <property type="nucleotide sequence ID" value="NZ_SRSC01000002.1"/>
</dbReference>
<proteinExistence type="predicted"/>
<evidence type="ECO:0000256" key="1">
    <source>
        <dbReference type="SAM" id="Phobius"/>
    </source>
</evidence>
<feature type="transmembrane region" description="Helical" evidence="1">
    <location>
        <begin position="178"/>
        <end position="198"/>
    </location>
</feature>
<feature type="transmembrane region" description="Helical" evidence="1">
    <location>
        <begin position="126"/>
        <end position="142"/>
    </location>
</feature>
<dbReference type="GO" id="GO:0016020">
    <property type="term" value="C:membrane"/>
    <property type="evidence" value="ECO:0007669"/>
    <property type="project" value="TreeGrafter"/>
</dbReference>
<evidence type="ECO:0000313" key="3">
    <source>
        <dbReference type="EMBL" id="TGU72284.1"/>
    </source>
</evidence>
<keyword evidence="3" id="KW-0012">Acyltransferase</keyword>
<accession>A0A4S1CFJ0</accession>
<feature type="transmembrane region" description="Helical" evidence="1">
    <location>
        <begin position="248"/>
        <end position="274"/>
    </location>
</feature>
<evidence type="ECO:0000259" key="2">
    <source>
        <dbReference type="Pfam" id="PF01757"/>
    </source>
</evidence>
<keyword evidence="1" id="KW-0812">Transmembrane</keyword>
<evidence type="ECO:0000313" key="4">
    <source>
        <dbReference type="Proteomes" id="UP000306416"/>
    </source>
</evidence>
<dbReference type="GO" id="GO:0000271">
    <property type="term" value="P:polysaccharide biosynthetic process"/>
    <property type="evidence" value="ECO:0007669"/>
    <property type="project" value="TreeGrafter"/>
</dbReference>
<feature type="transmembrane region" description="Helical" evidence="1">
    <location>
        <begin position="295"/>
        <end position="313"/>
    </location>
</feature>
<feature type="transmembrane region" description="Helical" evidence="1">
    <location>
        <begin position="333"/>
        <end position="357"/>
    </location>
</feature>
<feature type="transmembrane region" description="Helical" evidence="1">
    <location>
        <begin position="103"/>
        <end position="120"/>
    </location>
</feature>
<sequence>MKHENAGTLAAANPSIAEPADYRSYIDGWRGIAILLVMMVHTSQYCGNQGHGTFLLPWSERFFNSGARGVQLFFILSAFTLFNSSYRRFKIDENPRRDFYLRRAFRILPMWLIVVAIYRHLGDKPFSVALLNAGFLFGFVRFDKGLELVPGGWSLFVEETFYLMLPIIFGRLTSLRRASNFTVALMFLAMAWCALPYFHFPIPNGNDFTFLAPVNHWYFFGFGIILHYIVSSGSLSVGKGSAAWRWDVAALCLMPVFLTTYLSAIAAMFVFCILVSSQEGTAMNRLMNNALLRRFGVYCYSIYLFHFLVLRFMEPFMTAWSARLGIAQAAVEIRFLATFPLVAAACLLTGFLFFNLVEKPSVRLGKRVIARLGARERAADLLGGAAQETEAGETR</sequence>
<gene>
    <name evidence="3" type="ORF">E4633_08200</name>
</gene>
<dbReference type="InterPro" id="IPR050879">
    <property type="entry name" value="Acyltransferase_3"/>
</dbReference>
<comment type="caution">
    <text evidence="3">The sequence shown here is derived from an EMBL/GenBank/DDBJ whole genome shotgun (WGS) entry which is preliminary data.</text>
</comment>
<keyword evidence="1" id="KW-1133">Transmembrane helix</keyword>
<keyword evidence="4" id="KW-1185">Reference proteome</keyword>
<feature type="transmembrane region" description="Helical" evidence="1">
    <location>
        <begin position="210"/>
        <end position="228"/>
    </location>
</feature>
<dbReference type="AlphaFoldDB" id="A0A4S1CFJ0"/>
<dbReference type="Pfam" id="PF01757">
    <property type="entry name" value="Acyl_transf_3"/>
    <property type="match status" value="1"/>
</dbReference>
<dbReference type="Proteomes" id="UP000306416">
    <property type="component" value="Unassembled WGS sequence"/>
</dbReference>
<dbReference type="PANTHER" id="PTHR23028:SF53">
    <property type="entry name" value="ACYL_TRANSF_3 DOMAIN-CONTAINING PROTEIN"/>
    <property type="match status" value="1"/>
</dbReference>
<dbReference type="PANTHER" id="PTHR23028">
    <property type="entry name" value="ACETYLTRANSFERASE"/>
    <property type="match status" value="1"/>
</dbReference>
<dbReference type="InterPro" id="IPR002656">
    <property type="entry name" value="Acyl_transf_3_dom"/>
</dbReference>
<name>A0A4S1CFJ0_9BACT</name>